<protein>
    <submittedName>
        <fullName evidence="8">PTS glucose transporter subunit IIA</fullName>
    </submittedName>
</protein>
<comment type="subcellular location">
    <subcellularLocation>
        <location evidence="1">Cytoplasm</location>
    </subcellularLocation>
</comment>
<evidence type="ECO:0000313" key="8">
    <source>
        <dbReference type="EMBL" id="RGC16316.1"/>
    </source>
</evidence>
<dbReference type="Proteomes" id="UP000260025">
    <property type="component" value="Unassembled WGS sequence"/>
</dbReference>
<keyword evidence="3 8" id="KW-0762">Sugar transport</keyword>
<organism evidence="8 9">
    <name type="scientific">Clostridium innocuum</name>
    <dbReference type="NCBI Taxonomy" id="1522"/>
    <lineage>
        <taxon>Bacteria</taxon>
        <taxon>Bacillati</taxon>
        <taxon>Bacillota</taxon>
        <taxon>Clostridia</taxon>
        <taxon>Eubacteriales</taxon>
        <taxon>Clostridiaceae</taxon>
        <taxon>Clostridium</taxon>
    </lineage>
</organism>
<dbReference type="Gene3D" id="2.70.70.10">
    <property type="entry name" value="Glucose Permease (Domain IIA)"/>
    <property type="match status" value="1"/>
</dbReference>
<dbReference type="RefSeq" id="WP_117442778.1">
    <property type="nucleotide sequence ID" value="NZ_JAJFEN010000026.1"/>
</dbReference>
<accession>A0A3E2VY52</accession>
<gene>
    <name evidence="8" type="ORF">DXA38_08305</name>
</gene>
<dbReference type="PROSITE" id="PS51093">
    <property type="entry name" value="PTS_EIIA_TYPE_1"/>
    <property type="match status" value="1"/>
</dbReference>
<keyword evidence="5" id="KW-0598">Phosphotransferase system</keyword>
<dbReference type="SUPFAM" id="SSF51261">
    <property type="entry name" value="Duplicated hybrid motif"/>
    <property type="match status" value="1"/>
</dbReference>
<dbReference type="GO" id="GO:0005737">
    <property type="term" value="C:cytoplasm"/>
    <property type="evidence" value="ECO:0007669"/>
    <property type="project" value="UniProtKB-SubCell"/>
</dbReference>
<keyword evidence="2" id="KW-0813">Transport</keyword>
<name>A0A3E2VY52_CLOIN</name>
<dbReference type="InterPro" id="IPR011055">
    <property type="entry name" value="Dup_hybrid_motif"/>
</dbReference>
<dbReference type="GO" id="GO:0009401">
    <property type="term" value="P:phosphoenolpyruvate-dependent sugar phosphotransferase system"/>
    <property type="evidence" value="ECO:0007669"/>
    <property type="project" value="UniProtKB-KW"/>
</dbReference>
<dbReference type="FunFam" id="2.70.70.10:FF:000001">
    <property type="entry name" value="PTS system glucose-specific IIA component"/>
    <property type="match status" value="1"/>
</dbReference>
<dbReference type="EMBL" id="QVEV01000009">
    <property type="protein sequence ID" value="RGC16316.1"/>
    <property type="molecule type" value="Genomic_DNA"/>
</dbReference>
<feature type="domain" description="PTS EIIA type-1" evidence="7">
    <location>
        <begin position="20"/>
        <end position="124"/>
    </location>
</feature>
<dbReference type="OrthoDB" id="92465at2"/>
<evidence type="ECO:0000259" key="7">
    <source>
        <dbReference type="PROSITE" id="PS51093"/>
    </source>
</evidence>
<keyword evidence="6" id="KW-0418">Kinase</keyword>
<reference evidence="8 9" key="1">
    <citation type="submission" date="2018-08" db="EMBL/GenBank/DDBJ databases">
        <title>A genome reference for cultivated species of the human gut microbiota.</title>
        <authorList>
            <person name="Zou Y."/>
            <person name="Xue W."/>
            <person name="Luo G."/>
        </authorList>
    </citation>
    <scope>NUCLEOTIDE SEQUENCE [LARGE SCALE GENOMIC DNA]</scope>
    <source>
        <strain evidence="8 9">OF01-2LB</strain>
    </source>
</reference>
<dbReference type="InterPro" id="IPR001127">
    <property type="entry name" value="PTS_EIIA_1_perm"/>
</dbReference>
<dbReference type="Pfam" id="PF00358">
    <property type="entry name" value="PTS_EIIA_1"/>
    <property type="match status" value="1"/>
</dbReference>
<comment type="caution">
    <text evidence="8">The sequence shown here is derived from an EMBL/GenBank/DDBJ whole genome shotgun (WGS) entry which is preliminary data.</text>
</comment>
<dbReference type="PROSITE" id="PS00371">
    <property type="entry name" value="PTS_EIIA_TYPE_1_HIS"/>
    <property type="match status" value="1"/>
</dbReference>
<evidence type="ECO:0000256" key="6">
    <source>
        <dbReference type="ARBA" id="ARBA00022777"/>
    </source>
</evidence>
<dbReference type="InterPro" id="IPR050890">
    <property type="entry name" value="PTS_EIIA_component"/>
</dbReference>
<dbReference type="PANTHER" id="PTHR45008:SF1">
    <property type="entry name" value="PTS SYSTEM GLUCOSE-SPECIFIC EIIA COMPONENT"/>
    <property type="match status" value="1"/>
</dbReference>
<evidence type="ECO:0000256" key="4">
    <source>
        <dbReference type="ARBA" id="ARBA00022679"/>
    </source>
</evidence>
<dbReference type="PANTHER" id="PTHR45008">
    <property type="entry name" value="PTS SYSTEM GLUCOSE-SPECIFIC EIIA COMPONENT"/>
    <property type="match status" value="1"/>
</dbReference>
<dbReference type="NCBIfam" id="TIGR00830">
    <property type="entry name" value="PTBA"/>
    <property type="match status" value="1"/>
</dbReference>
<keyword evidence="4" id="KW-0808">Transferase</keyword>
<evidence type="ECO:0000256" key="5">
    <source>
        <dbReference type="ARBA" id="ARBA00022683"/>
    </source>
</evidence>
<sequence length="150" mass="16066">MESLSSPVSGTVKNLTEVRDEVFATKMMGDGVAIAPIEGNVIAPCDGEITMMFPTGHAIGLRTFSGQDILIHVGIDTVELNGDGFTPYVKAGQQVLKKDRLLGFDLDKIKAGGYDIDTMMIITSNIQEIKIGVLYGSMVEAGDDLLTVQE</sequence>
<proteinExistence type="predicted"/>
<dbReference type="AlphaFoldDB" id="A0A3E2VY52"/>
<evidence type="ECO:0000256" key="3">
    <source>
        <dbReference type="ARBA" id="ARBA00022597"/>
    </source>
</evidence>
<evidence type="ECO:0000256" key="1">
    <source>
        <dbReference type="ARBA" id="ARBA00004496"/>
    </source>
</evidence>
<evidence type="ECO:0000313" key="9">
    <source>
        <dbReference type="Proteomes" id="UP000260025"/>
    </source>
</evidence>
<evidence type="ECO:0000256" key="2">
    <source>
        <dbReference type="ARBA" id="ARBA00022448"/>
    </source>
</evidence>
<dbReference type="GO" id="GO:0016301">
    <property type="term" value="F:kinase activity"/>
    <property type="evidence" value="ECO:0007669"/>
    <property type="project" value="UniProtKB-KW"/>
</dbReference>